<organism evidence="3 4">
    <name type="scientific">Haladaptatus pallidirubidus</name>
    <dbReference type="NCBI Taxonomy" id="1008152"/>
    <lineage>
        <taxon>Archaea</taxon>
        <taxon>Methanobacteriati</taxon>
        <taxon>Methanobacteriota</taxon>
        <taxon>Stenosarchaea group</taxon>
        <taxon>Halobacteria</taxon>
        <taxon>Halobacteriales</taxon>
        <taxon>Haladaptataceae</taxon>
        <taxon>Haladaptatus</taxon>
    </lineage>
</organism>
<dbReference type="AlphaFoldDB" id="A0AAV3UHN9"/>
<keyword evidence="1" id="KW-0812">Transmembrane</keyword>
<feature type="transmembrane region" description="Helical" evidence="1">
    <location>
        <begin position="48"/>
        <end position="68"/>
    </location>
</feature>
<evidence type="ECO:0000259" key="2">
    <source>
        <dbReference type="Pfam" id="PF07760"/>
    </source>
</evidence>
<feature type="transmembrane region" description="Helical" evidence="1">
    <location>
        <begin position="20"/>
        <end position="41"/>
    </location>
</feature>
<reference evidence="3 4" key="1">
    <citation type="journal article" date="2019" name="Int. J. Syst. Evol. Microbiol.">
        <title>The Global Catalogue of Microorganisms (GCM) 10K type strain sequencing project: providing services to taxonomists for standard genome sequencing and annotation.</title>
        <authorList>
            <consortium name="The Broad Institute Genomics Platform"/>
            <consortium name="The Broad Institute Genome Sequencing Center for Infectious Disease"/>
            <person name="Wu L."/>
            <person name="Ma J."/>
        </authorList>
    </citation>
    <scope>NUCLEOTIDE SEQUENCE [LARGE SCALE GENOMIC DNA]</scope>
    <source>
        <strain evidence="3 4">JCM 17504</strain>
    </source>
</reference>
<feature type="transmembrane region" description="Helical" evidence="1">
    <location>
        <begin position="126"/>
        <end position="146"/>
    </location>
</feature>
<dbReference type="GeneID" id="68616102"/>
<keyword evidence="1" id="KW-0472">Membrane</keyword>
<sequence length="363" mass="39692">MTRDVDPKLLLPQSIRRLPADLVIIGAFVILTLAVVFTPGINTTPLRAVVGLIFVLFPPGYAFIAALFPEGTSLAEDDPNSTVESASRFGSGIDGLERVALSFGTSIAIVPLIGLILNFTPWGIRLVPVLLSLSLFTLCMTVIAAVRRWNLPEEERFRVPYKQWGAAMKAELINPDTKADAALNVVLAISLILAVASVGFVVAVPNQGESFSEFYLLTKNENGQFVADDYPSNFTQGESKPLYVGIENNEHQEVSYTVLVRLQQVSVANNTTQVQNTQELKRFQTTLEDNSTWRKQHTITPSMTGTRLRLQYLLYKGSAPANPSQDSAYRELHLWVNVTQSGSAASLQSPTIGATHQANTVES</sequence>
<dbReference type="PIRSF" id="PIRSF018671">
    <property type="entry name" value="UCP018671"/>
    <property type="match status" value="1"/>
</dbReference>
<keyword evidence="4" id="KW-1185">Reference proteome</keyword>
<evidence type="ECO:0000256" key="1">
    <source>
        <dbReference type="SAM" id="Phobius"/>
    </source>
</evidence>
<feature type="domain" description="DUF1616" evidence="2">
    <location>
        <begin position="27"/>
        <end position="337"/>
    </location>
</feature>
<dbReference type="InterPro" id="IPR011674">
    <property type="entry name" value="DUF1616"/>
</dbReference>
<gene>
    <name evidence="3" type="ORF">GCM10025751_24740</name>
</gene>
<name>A0AAV3UHN9_9EURY</name>
<dbReference type="RefSeq" id="WP_227777794.1">
    <property type="nucleotide sequence ID" value="NZ_BAABKX010000008.1"/>
</dbReference>
<dbReference type="InterPro" id="IPR014495">
    <property type="entry name" value="UCP018671"/>
</dbReference>
<proteinExistence type="predicted"/>
<protein>
    <submittedName>
        <fullName evidence="3">DUF1616 domain-containing protein</fullName>
    </submittedName>
</protein>
<dbReference type="Pfam" id="PF07760">
    <property type="entry name" value="DUF1616"/>
    <property type="match status" value="1"/>
</dbReference>
<evidence type="ECO:0000313" key="3">
    <source>
        <dbReference type="EMBL" id="GAA5050539.1"/>
    </source>
</evidence>
<keyword evidence="1" id="KW-1133">Transmembrane helix</keyword>
<feature type="transmembrane region" description="Helical" evidence="1">
    <location>
        <begin position="181"/>
        <end position="204"/>
    </location>
</feature>
<feature type="transmembrane region" description="Helical" evidence="1">
    <location>
        <begin position="99"/>
        <end position="119"/>
    </location>
</feature>
<evidence type="ECO:0000313" key="4">
    <source>
        <dbReference type="Proteomes" id="UP001501729"/>
    </source>
</evidence>
<dbReference type="Proteomes" id="UP001501729">
    <property type="component" value="Unassembled WGS sequence"/>
</dbReference>
<accession>A0AAV3UHN9</accession>
<dbReference type="EMBL" id="BAABKX010000008">
    <property type="protein sequence ID" value="GAA5050539.1"/>
    <property type="molecule type" value="Genomic_DNA"/>
</dbReference>
<comment type="caution">
    <text evidence="3">The sequence shown here is derived from an EMBL/GenBank/DDBJ whole genome shotgun (WGS) entry which is preliminary data.</text>
</comment>